<dbReference type="InterPro" id="IPR010920">
    <property type="entry name" value="LSM_dom_sf"/>
</dbReference>
<comment type="caution">
    <text evidence="10">The sequence shown here is derived from an EMBL/GenBank/DDBJ whole genome shotgun (WGS) entry which is preliminary data.</text>
</comment>
<keyword evidence="5 7" id="KW-1133">Transmembrane helix</keyword>
<dbReference type="Gene3D" id="1.10.287.1260">
    <property type="match status" value="1"/>
</dbReference>
<dbReference type="Gene3D" id="3.30.70.100">
    <property type="match status" value="1"/>
</dbReference>
<evidence type="ECO:0000256" key="2">
    <source>
        <dbReference type="ARBA" id="ARBA00008017"/>
    </source>
</evidence>
<evidence type="ECO:0000259" key="9">
    <source>
        <dbReference type="Pfam" id="PF21082"/>
    </source>
</evidence>
<evidence type="ECO:0000256" key="7">
    <source>
        <dbReference type="SAM" id="Phobius"/>
    </source>
</evidence>
<keyword evidence="6 7" id="KW-0472">Membrane</keyword>
<reference evidence="10 11" key="1">
    <citation type="submission" date="2020-11" db="EMBL/GenBank/DDBJ databases">
        <title>Winogradskyella marina sp. nov., isolated from marine sediment.</title>
        <authorList>
            <person name="Bo J."/>
            <person name="Wang S."/>
            <person name="Song X."/>
            <person name="Du Z."/>
        </authorList>
    </citation>
    <scope>NUCLEOTIDE SEQUENCE [LARGE SCALE GENOMIC DNA]</scope>
    <source>
        <strain evidence="10 11">F6397</strain>
    </source>
</reference>
<comment type="subcellular location">
    <subcellularLocation>
        <location evidence="1">Cell membrane</location>
        <topology evidence="1">Multi-pass membrane protein</topology>
    </subcellularLocation>
</comment>
<feature type="transmembrane region" description="Helical" evidence="7">
    <location>
        <begin position="63"/>
        <end position="85"/>
    </location>
</feature>
<keyword evidence="11" id="KW-1185">Reference proteome</keyword>
<feature type="domain" description="Mechanosensitive ion channel MscS" evidence="8">
    <location>
        <begin position="116"/>
        <end position="180"/>
    </location>
</feature>
<dbReference type="InterPro" id="IPR006685">
    <property type="entry name" value="MscS_channel_2nd"/>
</dbReference>
<dbReference type="InterPro" id="IPR011066">
    <property type="entry name" value="MscS_channel_C_sf"/>
</dbReference>
<dbReference type="InterPro" id="IPR011014">
    <property type="entry name" value="MscS_channel_TM-2"/>
</dbReference>
<dbReference type="RefSeq" id="WP_195871903.1">
    <property type="nucleotide sequence ID" value="NZ_JADOET010000010.1"/>
</dbReference>
<dbReference type="SUPFAM" id="SSF82861">
    <property type="entry name" value="Mechanosensitive channel protein MscS (YggB), transmembrane region"/>
    <property type="match status" value="1"/>
</dbReference>
<dbReference type="PANTHER" id="PTHR30221:SF1">
    <property type="entry name" value="SMALL-CONDUCTANCE MECHANOSENSITIVE CHANNEL"/>
    <property type="match status" value="1"/>
</dbReference>
<dbReference type="SUPFAM" id="SSF50182">
    <property type="entry name" value="Sm-like ribonucleoproteins"/>
    <property type="match status" value="1"/>
</dbReference>
<evidence type="ECO:0000256" key="4">
    <source>
        <dbReference type="ARBA" id="ARBA00022692"/>
    </source>
</evidence>
<evidence type="ECO:0000256" key="3">
    <source>
        <dbReference type="ARBA" id="ARBA00022475"/>
    </source>
</evidence>
<dbReference type="InterPro" id="IPR045275">
    <property type="entry name" value="MscS_archaea/bacteria_type"/>
</dbReference>
<feature type="domain" description="Mechanosensitive ion channel MscS C-terminal" evidence="9">
    <location>
        <begin position="188"/>
        <end position="272"/>
    </location>
</feature>
<sequence>MIILLQTASETISKSVQNYYYELLDILPRIALGILVIVVGVLIAKLLTSIYKKRILKKAEDPLMARFLVQAIKIIFVLISILLALEVAGLSGVATGILTAAGGAAIILGFAFQDIGKNFLAGIILAFNRPFNVNDTIMVGELFGKVKALNFRYTHIKTSDGRDIFVPNSDVLTKAVENYTADGYFRNEFIVGIGYEDHIEDAKAAIQDILDNHPEIVHDDVHDNFVIENELSASTVNLKVFFWVETLDYRKSSRVLRGLIIKQVKELLDEKGFNLPANITELKLYKNEEDIPLRVRKDPRDFNYDKPQ</sequence>
<name>A0ABS0EJQ4_9FLAO</name>
<evidence type="ECO:0000259" key="8">
    <source>
        <dbReference type="Pfam" id="PF00924"/>
    </source>
</evidence>
<accession>A0ABS0EJQ4</accession>
<protein>
    <submittedName>
        <fullName evidence="10">Mechanosensitive ion channel family protein</fullName>
    </submittedName>
</protein>
<evidence type="ECO:0000256" key="5">
    <source>
        <dbReference type="ARBA" id="ARBA00022989"/>
    </source>
</evidence>
<evidence type="ECO:0000313" key="11">
    <source>
        <dbReference type="Proteomes" id="UP000611215"/>
    </source>
</evidence>
<proteinExistence type="inferred from homology"/>
<comment type="similarity">
    <text evidence="2">Belongs to the MscS (TC 1.A.23) family.</text>
</comment>
<keyword evidence="3" id="KW-1003">Cell membrane</keyword>
<dbReference type="SUPFAM" id="SSF82689">
    <property type="entry name" value="Mechanosensitive channel protein MscS (YggB), C-terminal domain"/>
    <property type="match status" value="1"/>
</dbReference>
<feature type="transmembrane region" description="Helical" evidence="7">
    <location>
        <begin position="91"/>
        <end position="112"/>
    </location>
</feature>
<organism evidence="10 11">
    <name type="scientific">Winogradskyella marina</name>
    <dbReference type="NCBI Taxonomy" id="2785530"/>
    <lineage>
        <taxon>Bacteria</taxon>
        <taxon>Pseudomonadati</taxon>
        <taxon>Bacteroidota</taxon>
        <taxon>Flavobacteriia</taxon>
        <taxon>Flavobacteriales</taxon>
        <taxon>Flavobacteriaceae</taxon>
        <taxon>Winogradskyella</taxon>
    </lineage>
</organism>
<dbReference type="InterPro" id="IPR049278">
    <property type="entry name" value="MS_channel_C"/>
</dbReference>
<dbReference type="PANTHER" id="PTHR30221">
    <property type="entry name" value="SMALL-CONDUCTANCE MECHANOSENSITIVE CHANNEL"/>
    <property type="match status" value="1"/>
</dbReference>
<feature type="transmembrane region" description="Helical" evidence="7">
    <location>
        <begin position="30"/>
        <end position="51"/>
    </location>
</feature>
<dbReference type="EMBL" id="JADOET010000010">
    <property type="protein sequence ID" value="MBF8150643.1"/>
    <property type="molecule type" value="Genomic_DNA"/>
</dbReference>
<evidence type="ECO:0000256" key="1">
    <source>
        <dbReference type="ARBA" id="ARBA00004651"/>
    </source>
</evidence>
<evidence type="ECO:0000256" key="6">
    <source>
        <dbReference type="ARBA" id="ARBA00023136"/>
    </source>
</evidence>
<dbReference type="Gene3D" id="2.30.30.60">
    <property type="match status" value="1"/>
</dbReference>
<evidence type="ECO:0000313" key="10">
    <source>
        <dbReference type="EMBL" id="MBF8150643.1"/>
    </source>
</evidence>
<dbReference type="Proteomes" id="UP000611215">
    <property type="component" value="Unassembled WGS sequence"/>
</dbReference>
<dbReference type="InterPro" id="IPR023408">
    <property type="entry name" value="MscS_beta-dom_sf"/>
</dbReference>
<dbReference type="Pfam" id="PF00924">
    <property type="entry name" value="MS_channel_2nd"/>
    <property type="match status" value="1"/>
</dbReference>
<gene>
    <name evidence="10" type="ORF">ITJ86_12090</name>
</gene>
<dbReference type="Pfam" id="PF21082">
    <property type="entry name" value="MS_channel_3rd"/>
    <property type="match status" value="1"/>
</dbReference>
<keyword evidence="4 7" id="KW-0812">Transmembrane</keyword>